<evidence type="ECO:0000256" key="1">
    <source>
        <dbReference type="SAM" id="MobiDB-lite"/>
    </source>
</evidence>
<dbReference type="AlphaFoldDB" id="A0AAN6G6D5"/>
<comment type="caution">
    <text evidence="2">The sequence shown here is derived from an EMBL/GenBank/DDBJ whole genome shotgun (WGS) entry which is preliminary data.</text>
</comment>
<feature type="compositionally biased region" description="Basic residues" evidence="1">
    <location>
        <begin position="1"/>
        <end position="10"/>
    </location>
</feature>
<proteinExistence type="predicted"/>
<feature type="region of interest" description="Disordered" evidence="1">
    <location>
        <begin position="86"/>
        <end position="112"/>
    </location>
</feature>
<keyword evidence="3" id="KW-1185">Reference proteome</keyword>
<feature type="compositionally biased region" description="Basic and acidic residues" evidence="1">
    <location>
        <begin position="89"/>
        <end position="103"/>
    </location>
</feature>
<protein>
    <submittedName>
        <fullName evidence="2">Uncharacterized protein</fullName>
    </submittedName>
</protein>
<organism evidence="2 3">
    <name type="scientific">Tilletia horrida</name>
    <dbReference type="NCBI Taxonomy" id="155126"/>
    <lineage>
        <taxon>Eukaryota</taxon>
        <taxon>Fungi</taxon>
        <taxon>Dikarya</taxon>
        <taxon>Basidiomycota</taxon>
        <taxon>Ustilaginomycotina</taxon>
        <taxon>Exobasidiomycetes</taxon>
        <taxon>Tilletiales</taxon>
        <taxon>Tilletiaceae</taxon>
        <taxon>Tilletia</taxon>
    </lineage>
</organism>
<name>A0AAN6G6D5_9BASI</name>
<gene>
    <name evidence="2" type="ORF">OC842_007607</name>
</gene>
<evidence type="ECO:0000313" key="3">
    <source>
        <dbReference type="Proteomes" id="UP001176521"/>
    </source>
</evidence>
<feature type="region of interest" description="Disordered" evidence="1">
    <location>
        <begin position="1"/>
        <end position="27"/>
    </location>
</feature>
<dbReference type="Proteomes" id="UP001176521">
    <property type="component" value="Unassembled WGS sequence"/>
</dbReference>
<accession>A0AAN6G6D5</accession>
<dbReference type="EMBL" id="JAPDMQ010001115">
    <property type="protein sequence ID" value="KAK0518976.1"/>
    <property type="molecule type" value="Genomic_DNA"/>
</dbReference>
<evidence type="ECO:0000313" key="2">
    <source>
        <dbReference type="EMBL" id="KAK0518976.1"/>
    </source>
</evidence>
<reference evidence="2" key="1">
    <citation type="journal article" date="2023" name="PhytoFront">
        <title>Draft Genome Resources of Seven Strains of Tilletia horrida, Causal Agent of Kernel Smut of Rice.</title>
        <authorList>
            <person name="Khanal S."/>
            <person name="Antony Babu S."/>
            <person name="Zhou X.G."/>
        </authorList>
    </citation>
    <scope>NUCLEOTIDE SEQUENCE</scope>
    <source>
        <strain evidence="2">TX3</strain>
    </source>
</reference>
<sequence>MNTRPHGKKRLASEADQEAGPSNPNIGTFINMKGDHVFQLSPAAPLSALASQFSEFAGWMERVSKEHDAKLEDETAARLEANEALATERAAREEAELERDQAREALSQADRTITTQSAELSTLKAALKAKASELTELAK</sequence>